<evidence type="ECO:0000313" key="8">
    <source>
        <dbReference type="Proteomes" id="UP000664859"/>
    </source>
</evidence>
<keyword evidence="8" id="KW-1185">Reference proteome</keyword>
<dbReference type="AlphaFoldDB" id="A0A835Z3R5"/>
<dbReference type="Proteomes" id="UP000664859">
    <property type="component" value="Unassembled WGS sequence"/>
</dbReference>
<dbReference type="Pfam" id="PF01694">
    <property type="entry name" value="Rhomboid"/>
    <property type="match status" value="1"/>
</dbReference>
<dbReference type="InterPro" id="IPR035952">
    <property type="entry name" value="Rhomboid-like_sf"/>
</dbReference>
<evidence type="ECO:0000256" key="4">
    <source>
        <dbReference type="ARBA" id="ARBA00023136"/>
    </source>
</evidence>
<evidence type="ECO:0000256" key="3">
    <source>
        <dbReference type="ARBA" id="ARBA00022989"/>
    </source>
</evidence>
<dbReference type="Gene3D" id="1.20.1540.10">
    <property type="entry name" value="Rhomboid-like"/>
    <property type="match status" value="1"/>
</dbReference>
<sequence length="356" mass="36736">MQPVDVDLVLHSEPTVLQPIAGTPDADGHPDAKDAAGAIAPVTFLLCMLQLTVYVYSRRRGAAAVAVTYRSVVLAGEAWRVLAAAACHAHAPHLLLDVLGLWAARRCEVAAGPAAFLARSAVFLVLSQVLFLLVHHQLVTRGVRAALDAPCLGSTGVVIAWMAFAAAQPRAPPYVLPGGIALPVRAALIIVLLINNIVSRRAGAVSSIGGVLAGNVAAKCSGGSLAALGLLDFLCRPYWLGTTLAWGALVLLASVRATTNVPVPFFDAVSLAPPPAADVPARPFDPRDLAMRSAAAKAPVQASAAAAACPALAAVAALCAAMRFEVTVTAVAWCLRRRRTSAAQVALAPLSFHMCT</sequence>
<feature type="transmembrane region" description="Helical" evidence="5">
    <location>
        <begin position="35"/>
        <end position="57"/>
    </location>
</feature>
<comment type="subcellular location">
    <subcellularLocation>
        <location evidence="1">Membrane</location>
        <topology evidence="1">Multi-pass membrane protein</topology>
    </subcellularLocation>
</comment>
<accession>A0A835Z3R5</accession>
<feature type="transmembrane region" description="Helical" evidence="5">
    <location>
        <begin position="174"/>
        <end position="198"/>
    </location>
</feature>
<dbReference type="GO" id="GO:0016020">
    <property type="term" value="C:membrane"/>
    <property type="evidence" value="ECO:0007669"/>
    <property type="project" value="UniProtKB-SubCell"/>
</dbReference>
<protein>
    <recommendedName>
        <fullName evidence="6">Peptidase S54 rhomboid domain-containing protein</fullName>
    </recommendedName>
</protein>
<feature type="transmembrane region" description="Helical" evidence="5">
    <location>
        <begin position="78"/>
        <end position="104"/>
    </location>
</feature>
<keyword evidence="2 5" id="KW-0812">Transmembrane</keyword>
<gene>
    <name evidence="7" type="ORF">JKP88DRAFT_348774</name>
</gene>
<dbReference type="GO" id="GO:0004252">
    <property type="term" value="F:serine-type endopeptidase activity"/>
    <property type="evidence" value="ECO:0007669"/>
    <property type="project" value="InterPro"/>
</dbReference>
<evidence type="ECO:0000256" key="1">
    <source>
        <dbReference type="ARBA" id="ARBA00004141"/>
    </source>
</evidence>
<reference evidence="7" key="1">
    <citation type="submission" date="2021-02" db="EMBL/GenBank/DDBJ databases">
        <title>First Annotated Genome of the Yellow-green Alga Tribonema minus.</title>
        <authorList>
            <person name="Mahan K.M."/>
        </authorList>
    </citation>
    <scope>NUCLEOTIDE SEQUENCE</scope>
    <source>
        <strain evidence="7">UTEX B ZZ1240</strain>
    </source>
</reference>
<feature type="transmembrane region" description="Helical" evidence="5">
    <location>
        <begin position="210"/>
        <end position="231"/>
    </location>
</feature>
<feature type="domain" description="Peptidase S54 rhomboid" evidence="6">
    <location>
        <begin position="76"/>
        <end position="218"/>
    </location>
</feature>
<evidence type="ECO:0000313" key="7">
    <source>
        <dbReference type="EMBL" id="KAG5182554.1"/>
    </source>
</evidence>
<evidence type="ECO:0000259" key="6">
    <source>
        <dbReference type="Pfam" id="PF01694"/>
    </source>
</evidence>
<feature type="transmembrane region" description="Helical" evidence="5">
    <location>
        <begin position="237"/>
        <end position="255"/>
    </location>
</feature>
<feature type="transmembrane region" description="Helical" evidence="5">
    <location>
        <begin position="116"/>
        <end position="134"/>
    </location>
</feature>
<keyword evidence="4 5" id="KW-0472">Membrane</keyword>
<dbReference type="SUPFAM" id="SSF144091">
    <property type="entry name" value="Rhomboid-like"/>
    <property type="match status" value="1"/>
</dbReference>
<feature type="transmembrane region" description="Helical" evidence="5">
    <location>
        <begin position="146"/>
        <end position="168"/>
    </location>
</feature>
<dbReference type="EMBL" id="JAFCMP010000235">
    <property type="protein sequence ID" value="KAG5182554.1"/>
    <property type="molecule type" value="Genomic_DNA"/>
</dbReference>
<keyword evidence="3 5" id="KW-1133">Transmembrane helix</keyword>
<organism evidence="7 8">
    <name type="scientific">Tribonema minus</name>
    <dbReference type="NCBI Taxonomy" id="303371"/>
    <lineage>
        <taxon>Eukaryota</taxon>
        <taxon>Sar</taxon>
        <taxon>Stramenopiles</taxon>
        <taxon>Ochrophyta</taxon>
        <taxon>PX clade</taxon>
        <taxon>Xanthophyceae</taxon>
        <taxon>Tribonematales</taxon>
        <taxon>Tribonemataceae</taxon>
        <taxon>Tribonema</taxon>
    </lineage>
</organism>
<proteinExistence type="predicted"/>
<evidence type="ECO:0000256" key="5">
    <source>
        <dbReference type="SAM" id="Phobius"/>
    </source>
</evidence>
<evidence type="ECO:0000256" key="2">
    <source>
        <dbReference type="ARBA" id="ARBA00022692"/>
    </source>
</evidence>
<comment type="caution">
    <text evidence="7">The sequence shown here is derived from an EMBL/GenBank/DDBJ whole genome shotgun (WGS) entry which is preliminary data.</text>
</comment>
<dbReference type="InterPro" id="IPR022764">
    <property type="entry name" value="Peptidase_S54_rhomboid_dom"/>
</dbReference>
<name>A0A835Z3R5_9STRA</name>